<feature type="domain" description="Maelstrom" evidence="3">
    <location>
        <begin position="107"/>
        <end position="280"/>
    </location>
</feature>
<gene>
    <name evidence="4" type="ORF">HPBE_LOCUS18880</name>
</gene>
<dbReference type="AlphaFoldDB" id="A0A183GA64"/>
<dbReference type="Pfam" id="PF13017">
    <property type="entry name" value="Maelstrom"/>
    <property type="match status" value="1"/>
</dbReference>
<dbReference type="GO" id="GO:0031047">
    <property type="term" value="P:regulatory ncRNA-mediated gene silencing"/>
    <property type="evidence" value="ECO:0007669"/>
    <property type="project" value="UniProtKB-KW"/>
</dbReference>
<dbReference type="EMBL" id="UZAH01030976">
    <property type="protein sequence ID" value="VDP13225.1"/>
    <property type="molecule type" value="Genomic_DNA"/>
</dbReference>
<protein>
    <submittedName>
        <fullName evidence="6">Maelstrom domain-containing protein</fullName>
    </submittedName>
</protein>
<organism evidence="5 6">
    <name type="scientific">Heligmosomoides polygyrus</name>
    <name type="common">Parasitic roundworm</name>
    <dbReference type="NCBI Taxonomy" id="6339"/>
    <lineage>
        <taxon>Eukaryota</taxon>
        <taxon>Metazoa</taxon>
        <taxon>Ecdysozoa</taxon>
        <taxon>Nematoda</taxon>
        <taxon>Chromadorea</taxon>
        <taxon>Rhabditida</taxon>
        <taxon>Rhabditina</taxon>
        <taxon>Rhabditomorpha</taxon>
        <taxon>Strongyloidea</taxon>
        <taxon>Heligmosomidae</taxon>
        <taxon>Heligmosomoides</taxon>
    </lineage>
</organism>
<evidence type="ECO:0000256" key="2">
    <source>
        <dbReference type="ARBA" id="ARBA00023158"/>
    </source>
</evidence>
<accession>A0A3P8C4L3</accession>
<dbReference type="GO" id="GO:0060964">
    <property type="term" value="P:regulation of miRNA-mediated gene silencing"/>
    <property type="evidence" value="ECO:0007669"/>
    <property type="project" value="InterPro"/>
</dbReference>
<comment type="similarity">
    <text evidence="1">Belongs to the maelstrom family.</text>
</comment>
<evidence type="ECO:0000259" key="3">
    <source>
        <dbReference type="Pfam" id="PF13017"/>
    </source>
</evidence>
<keyword evidence="2" id="KW-0943">RNA-mediated gene silencing</keyword>
<name>A0A183GA64_HELPZ</name>
<dbReference type="Proteomes" id="UP000050761">
    <property type="component" value="Unassembled WGS sequence"/>
</dbReference>
<proteinExistence type="inferred from homology"/>
<reference evidence="6" key="2">
    <citation type="submission" date="2019-09" db="UniProtKB">
        <authorList>
            <consortium name="WormBaseParasite"/>
        </authorList>
    </citation>
    <scope>IDENTIFICATION</scope>
</reference>
<evidence type="ECO:0000256" key="1">
    <source>
        <dbReference type="ARBA" id="ARBA00007057"/>
    </source>
</evidence>
<keyword evidence="5" id="KW-1185">Reference proteome</keyword>
<evidence type="ECO:0000313" key="4">
    <source>
        <dbReference type="EMBL" id="VDP13225.1"/>
    </source>
</evidence>
<dbReference type="InterPro" id="IPR024970">
    <property type="entry name" value="Maelstrom"/>
</dbReference>
<accession>A0A183GA64</accession>
<dbReference type="WBParaSite" id="HPBE_0001888101-mRNA-1">
    <property type="protein sequence ID" value="HPBE_0001888101-mRNA-1"/>
    <property type="gene ID" value="HPBE_0001888101"/>
</dbReference>
<reference evidence="4 5" key="1">
    <citation type="submission" date="2018-11" db="EMBL/GenBank/DDBJ databases">
        <authorList>
            <consortium name="Pathogen Informatics"/>
        </authorList>
    </citation>
    <scope>NUCLEOTIDE SEQUENCE [LARGE SCALE GENOMIC DNA]</scope>
</reference>
<evidence type="ECO:0000313" key="6">
    <source>
        <dbReference type="WBParaSite" id="HPBE_0001888101-mRNA-1"/>
    </source>
</evidence>
<evidence type="ECO:0000313" key="5">
    <source>
        <dbReference type="Proteomes" id="UP000050761"/>
    </source>
</evidence>
<sequence length="303" mass="34789">MAQEANFKRQPASKAKNKNRNAYFEWHQKVGRFEFRQRFGRDYNQEMEDDKLLMTELWQAVKEQWDKGVKLRKGKLKGPLVDFASVLLQFIAVYPYTVAVSRSGELLVYPAEVSITHYTLRNGTSARFSKLVNFLPKEFYGRGLPEWDQEEVVKNAQKLDVSLKQPQGASPAEAWRSLMQHCNSRAITLCDANQIAVVDSALYFLASTAGPEQMEVYKELMGTIITVQDLVKALFHRRDRGASEVFERVDKEFKKLRETALCCSYHGKKPPQAPSRQLCPVAKAETLMLVQLYGSFFKDFLNI</sequence>
<dbReference type="OrthoDB" id="5802353at2759"/>